<dbReference type="Gene3D" id="3.40.30.10">
    <property type="entry name" value="Glutaredoxin"/>
    <property type="match status" value="1"/>
</dbReference>
<keyword evidence="9" id="KW-1185">Reference proteome</keyword>
<dbReference type="InterPro" id="IPR036249">
    <property type="entry name" value="Thioredoxin-like_sf"/>
</dbReference>
<dbReference type="PANTHER" id="PTHR13887:SF14">
    <property type="entry name" value="DISULFIDE BOND FORMATION PROTEIN D"/>
    <property type="match status" value="1"/>
</dbReference>
<keyword evidence="4" id="KW-1015">Disulfide bond</keyword>
<evidence type="ECO:0000313" key="9">
    <source>
        <dbReference type="Proteomes" id="UP001139485"/>
    </source>
</evidence>
<organism evidence="8 9">
    <name type="scientific">Nocardioides bruguierae</name>
    <dbReference type="NCBI Taxonomy" id="2945102"/>
    <lineage>
        <taxon>Bacteria</taxon>
        <taxon>Bacillati</taxon>
        <taxon>Actinomycetota</taxon>
        <taxon>Actinomycetes</taxon>
        <taxon>Propionibacteriales</taxon>
        <taxon>Nocardioidaceae</taxon>
        <taxon>Nocardioides</taxon>
    </lineage>
</organism>
<evidence type="ECO:0000256" key="4">
    <source>
        <dbReference type="ARBA" id="ARBA00023157"/>
    </source>
</evidence>
<dbReference type="AlphaFoldDB" id="A0A9X2IEU4"/>
<gene>
    <name evidence="8" type="ORF">M8330_08950</name>
</gene>
<accession>A0A9X2IEU4</accession>
<proteinExistence type="inferred from homology"/>
<evidence type="ECO:0000256" key="3">
    <source>
        <dbReference type="ARBA" id="ARBA00023002"/>
    </source>
</evidence>
<keyword evidence="3" id="KW-0560">Oxidoreductase</keyword>
<evidence type="ECO:0000313" key="8">
    <source>
        <dbReference type="EMBL" id="MCM0620423.1"/>
    </source>
</evidence>
<evidence type="ECO:0000256" key="1">
    <source>
        <dbReference type="ARBA" id="ARBA00005791"/>
    </source>
</evidence>
<dbReference type="CDD" id="cd02972">
    <property type="entry name" value="DsbA_family"/>
    <property type="match status" value="1"/>
</dbReference>
<keyword evidence="6" id="KW-1133">Transmembrane helix</keyword>
<dbReference type="Pfam" id="PF13462">
    <property type="entry name" value="Thioredoxin_4"/>
    <property type="match status" value="1"/>
</dbReference>
<dbReference type="SUPFAM" id="SSF52833">
    <property type="entry name" value="Thioredoxin-like"/>
    <property type="match status" value="1"/>
</dbReference>
<feature type="transmembrane region" description="Helical" evidence="6">
    <location>
        <begin position="30"/>
        <end position="52"/>
    </location>
</feature>
<evidence type="ECO:0000256" key="5">
    <source>
        <dbReference type="ARBA" id="ARBA00023284"/>
    </source>
</evidence>
<keyword evidence="6" id="KW-0472">Membrane</keyword>
<keyword evidence="2" id="KW-0732">Signal</keyword>
<dbReference type="InterPro" id="IPR012336">
    <property type="entry name" value="Thioredoxin-like_fold"/>
</dbReference>
<dbReference type="Proteomes" id="UP001139485">
    <property type="component" value="Unassembled WGS sequence"/>
</dbReference>
<sequence length="244" mass="25749">MAKKQNTNERAARAAAALAAQQKAEKRRNIITAVVVGLVVVLIAGGVFVYLLGKGNQGDIAAAGAGEGEYGVTIGDADAPHEVVVYEDFLCPYCGQLEAASRDDFTEAANAGQVQIEYRPFNLLSGISDYSERATSAFAVVLTEEGATVAKKFHDILYENQPSESAEEFPDNQQLLDWAVEAGADEATVSDGILDQTMTDWVEEATTAATDAGVSGTPTVLLDGEQVSGTADQIVQTVLDTVQE</sequence>
<name>A0A9X2IEU4_9ACTN</name>
<dbReference type="RefSeq" id="WP_250827053.1">
    <property type="nucleotide sequence ID" value="NZ_JAMOIL010000010.1"/>
</dbReference>
<evidence type="ECO:0000259" key="7">
    <source>
        <dbReference type="Pfam" id="PF13462"/>
    </source>
</evidence>
<protein>
    <submittedName>
        <fullName evidence="8">DsbA family protein</fullName>
    </submittedName>
</protein>
<keyword evidence="6" id="KW-0812">Transmembrane</keyword>
<feature type="domain" description="Thioredoxin-like fold" evidence="7">
    <location>
        <begin position="70"/>
        <end position="230"/>
    </location>
</feature>
<evidence type="ECO:0000256" key="6">
    <source>
        <dbReference type="SAM" id="Phobius"/>
    </source>
</evidence>
<dbReference type="EMBL" id="JAMOIL010000010">
    <property type="protein sequence ID" value="MCM0620423.1"/>
    <property type="molecule type" value="Genomic_DNA"/>
</dbReference>
<comment type="similarity">
    <text evidence="1">Belongs to the thioredoxin family. DsbA subfamily.</text>
</comment>
<keyword evidence="5" id="KW-0676">Redox-active center</keyword>
<comment type="caution">
    <text evidence="8">The sequence shown here is derived from an EMBL/GenBank/DDBJ whole genome shotgun (WGS) entry which is preliminary data.</text>
</comment>
<dbReference type="GO" id="GO:0016491">
    <property type="term" value="F:oxidoreductase activity"/>
    <property type="evidence" value="ECO:0007669"/>
    <property type="project" value="UniProtKB-KW"/>
</dbReference>
<reference evidence="8" key="1">
    <citation type="submission" date="2022-05" db="EMBL/GenBank/DDBJ databases">
        <authorList>
            <person name="Tuo L."/>
        </authorList>
    </citation>
    <scope>NUCLEOTIDE SEQUENCE</scope>
    <source>
        <strain evidence="8">BSK12Z-4</strain>
    </source>
</reference>
<dbReference type="PANTHER" id="PTHR13887">
    <property type="entry name" value="GLUTATHIONE S-TRANSFERASE KAPPA"/>
    <property type="match status" value="1"/>
</dbReference>
<evidence type="ECO:0000256" key="2">
    <source>
        <dbReference type="ARBA" id="ARBA00022729"/>
    </source>
</evidence>